<accession>A0A6C0EJZ4</accession>
<evidence type="ECO:0000256" key="6">
    <source>
        <dbReference type="SAM" id="Phobius"/>
    </source>
</evidence>
<evidence type="ECO:0000256" key="3">
    <source>
        <dbReference type="ARBA" id="ARBA00022827"/>
    </source>
</evidence>
<evidence type="ECO:0000313" key="7">
    <source>
        <dbReference type="EMBL" id="QHT29042.1"/>
    </source>
</evidence>
<evidence type="ECO:0000256" key="1">
    <source>
        <dbReference type="ARBA" id="ARBA00009183"/>
    </source>
</evidence>
<dbReference type="InterPro" id="IPR050346">
    <property type="entry name" value="FMO-like"/>
</dbReference>
<dbReference type="GO" id="GO:0004499">
    <property type="term" value="F:N,N-dimethylaniline monooxygenase activity"/>
    <property type="evidence" value="ECO:0007669"/>
    <property type="project" value="InterPro"/>
</dbReference>
<keyword evidence="6" id="KW-0472">Membrane</keyword>
<organism evidence="7">
    <name type="scientific">viral metagenome</name>
    <dbReference type="NCBI Taxonomy" id="1070528"/>
    <lineage>
        <taxon>unclassified sequences</taxon>
        <taxon>metagenomes</taxon>
        <taxon>organismal metagenomes</taxon>
    </lineage>
</organism>
<dbReference type="InterPro" id="IPR036188">
    <property type="entry name" value="FAD/NAD-bd_sf"/>
</dbReference>
<keyword evidence="5" id="KW-0560">Oxidoreductase</keyword>
<dbReference type="GO" id="GO:0050661">
    <property type="term" value="F:NADP binding"/>
    <property type="evidence" value="ECO:0007669"/>
    <property type="project" value="InterPro"/>
</dbReference>
<dbReference type="EMBL" id="MN738867">
    <property type="protein sequence ID" value="QHT29042.1"/>
    <property type="molecule type" value="Genomic_DNA"/>
</dbReference>
<comment type="similarity">
    <text evidence="1">Belongs to the FMO family.</text>
</comment>
<dbReference type="PRINTS" id="PR00370">
    <property type="entry name" value="FMOXYGENASE"/>
</dbReference>
<dbReference type="GO" id="GO:0050660">
    <property type="term" value="F:flavin adenine dinucleotide binding"/>
    <property type="evidence" value="ECO:0007669"/>
    <property type="project" value="InterPro"/>
</dbReference>
<dbReference type="Pfam" id="PF00743">
    <property type="entry name" value="FMO-like"/>
    <property type="match status" value="1"/>
</dbReference>
<dbReference type="Gene3D" id="3.50.50.60">
    <property type="entry name" value="FAD/NAD(P)-binding domain"/>
    <property type="match status" value="3"/>
</dbReference>
<proteinExistence type="inferred from homology"/>
<evidence type="ECO:0000256" key="5">
    <source>
        <dbReference type="ARBA" id="ARBA00023002"/>
    </source>
</evidence>
<name>A0A6C0EJZ4_9ZZZZ</name>
<dbReference type="PIRSF" id="PIRSF000332">
    <property type="entry name" value="FMO"/>
    <property type="match status" value="1"/>
</dbReference>
<keyword evidence="6" id="KW-1133">Transmembrane helix</keyword>
<evidence type="ECO:0000256" key="2">
    <source>
        <dbReference type="ARBA" id="ARBA00022630"/>
    </source>
</evidence>
<reference evidence="7" key="1">
    <citation type="journal article" date="2020" name="Nature">
        <title>Giant virus diversity and host interactions through global metagenomics.</title>
        <authorList>
            <person name="Schulz F."/>
            <person name="Roux S."/>
            <person name="Paez-Espino D."/>
            <person name="Jungbluth S."/>
            <person name="Walsh D.A."/>
            <person name="Denef V.J."/>
            <person name="McMahon K.D."/>
            <person name="Konstantinidis K.T."/>
            <person name="Eloe-Fadrosh E.A."/>
            <person name="Kyrpides N.C."/>
            <person name="Woyke T."/>
        </authorList>
    </citation>
    <scope>NUCLEOTIDE SEQUENCE</scope>
    <source>
        <strain evidence="7">GVMAG-M-3300001351-8</strain>
    </source>
</reference>
<dbReference type="InterPro" id="IPR000960">
    <property type="entry name" value="Flavin_mOase"/>
</dbReference>
<dbReference type="InterPro" id="IPR020946">
    <property type="entry name" value="Flavin_mOase-like"/>
</dbReference>
<keyword evidence="6" id="KW-0812">Transmembrane</keyword>
<dbReference type="AlphaFoldDB" id="A0A6C0EJZ4"/>
<keyword evidence="4" id="KW-0521">NADP</keyword>
<protein>
    <recommendedName>
        <fullName evidence="8">Flavin-containing monooxygenase</fullName>
    </recommendedName>
</protein>
<dbReference type="SUPFAM" id="SSF51905">
    <property type="entry name" value="FAD/NAD(P)-binding domain"/>
    <property type="match status" value="2"/>
</dbReference>
<dbReference type="PANTHER" id="PTHR23023">
    <property type="entry name" value="DIMETHYLANILINE MONOOXYGENASE"/>
    <property type="match status" value="1"/>
</dbReference>
<evidence type="ECO:0008006" key="8">
    <source>
        <dbReference type="Google" id="ProtNLM"/>
    </source>
</evidence>
<feature type="transmembrane region" description="Helical" evidence="6">
    <location>
        <begin position="237"/>
        <end position="254"/>
    </location>
</feature>
<evidence type="ECO:0000256" key="4">
    <source>
        <dbReference type="ARBA" id="ARBA00022857"/>
    </source>
</evidence>
<keyword evidence="2" id="KW-0285">Flavoprotein</keyword>
<sequence length="452" mass="53564">MKTFCIIGLGISGMVSARHCLKQGYQIKILEKESDIGGVWLTKTYPGIRLQTTKHSYAFSDYPHLQKTSLYPTKEELLLYYNRYCDKHHIKEKCAFNSQVYNTEYDRMNNKWVIYYRNTQTNNRTRIIVDYLIICSGIYNVKKQTIKIEPTNNKIICPEQLSDKTINNLTNKNIVIVGNGPTGCDIAELCHKYKAKKITLLYRSERWIFQRYLWDTVSTHNFLCRFNMKIAKILPKHIYICFLTIIYYFLYIFSHKRLGLNIKSPYNVVNRGNLVLNETMLDLINDKSIDYIKTKTIHINNEAINYTTISSNTTISNTTKINYDYCFICTGYDTNLNFIGLNKLPDLYNKIIHPKLKQCAFIGFAESFNWIQVSELQIRWYLNYIKHEFNSTKIMRLLVNEQKPISEYLYNDLAVNAYDYCDRLSNTIKLKPKYNIYHIKYWFKVVEFDFWG</sequence>
<keyword evidence="3" id="KW-0274">FAD</keyword>